<comment type="caution">
    <text evidence="2">The sequence shown here is derived from an EMBL/GenBank/DDBJ whole genome shotgun (WGS) entry which is preliminary data.</text>
</comment>
<feature type="region of interest" description="Disordered" evidence="1">
    <location>
        <begin position="174"/>
        <end position="195"/>
    </location>
</feature>
<dbReference type="AlphaFoldDB" id="A0ABD2ZC31"/>
<organism evidence="2 3">
    <name type="scientific">Cinchona calisaya</name>
    <dbReference type="NCBI Taxonomy" id="153742"/>
    <lineage>
        <taxon>Eukaryota</taxon>
        <taxon>Viridiplantae</taxon>
        <taxon>Streptophyta</taxon>
        <taxon>Embryophyta</taxon>
        <taxon>Tracheophyta</taxon>
        <taxon>Spermatophyta</taxon>
        <taxon>Magnoliopsida</taxon>
        <taxon>eudicotyledons</taxon>
        <taxon>Gunneridae</taxon>
        <taxon>Pentapetalae</taxon>
        <taxon>asterids</taxon>
        <taxon>lamiids</taxon>
        <taxon>Gentianales</taxon>
        <taxon>Rubiaceae</taxon>
        <taxon>Cinchonoideae</taxon>
        <taxon>Cinchoneae</taxon>
        <taxon>Cinchona</taxon>
    </lineage>
</organism>
<protein>
    <submittedName>
        <fullName evidence="2">Uncharacterized protein</fullName>
    </submittedName>
</protein>
<keyword evidence="3" id="KW-1185">Reference proteome</keyword>
<gene>
    <name evidence="2" type="ORF">ACH5RR_023942</name>
</gene>
<accession>A0ABD2ZC31</accession>
<proteinExistence type="predicted"/>
<evidence type="ECO:0000256" key="1">
    <source>
        <dbReference type="SAM" id="MobiDB-lite"/>
    </source>
</evidence>
<sequence>MGQQAVETEWADTINQAQFSPIGASSLLRSLALYDSCGHGSKEPKALLECSSQWSLPLVARGACTHLDSTETRKIYWNGRLSSLRDRTDSPIESPLLSRSFCCYIPYIAYQEALSYLLFLLGFRPLKGRTKESCEKRGVQNPKKISSRSIPATLLTSLGERSVERKPALAFKREPGLGIGKRSSISGQSMDSKPV</sequence>
<name>A0ABD2ZC31_9GENT</name>
<reference evidence="2 3" key="1">
    <citation type="submission" date="2024-11" db="EMBL/GenBank/DDBJ databases">
        <title>A near-complete genome assembly of Cinchona calisaya.</title>
        <authorList>
            <person name="Lian D.C."/>
            <person name="Zhao X.W."/>
            <person name="Wei L."/>
        </authorList>
    </citation>
    <scope>NUCLEOTIDE SEQUENCE [LARGE SCALE GENOMIC DNA]</scope>
    <source>
        <tissue evidence="2">Nenye</tissue>
    </source>
</reference>
<dbReference type="Proteomes" id="UP001630127">
    <property type="component" value="Unassembled WGS sequence"/>
</dbReference>
<feature type="compositionally biased region" description="Polar residues" evidence="1">
    <location>
        <begin position="183"/>
        <end position="195"/>
    </location>
</feature>
<dbReference type="EMBL" id="JBJUIK010000010">
    <property type="protein sequence ID" value="KAL3517040.1"/>
    <property type="molecule type" value="Genomic_DNA"/>
</dbReference>
<evidence type="ECO:0000313" key="3">
    <source>
        <dbReference type="Proteomes" id="UP001630127"/>
    </source>
</evidence>
<evidence type="ECO:0000313" key="2">
    <source>
        <dbReference type="EMBL" id="KAL3517040.1"/>
    </source>
</evidence>